<accession>A0A2G8K037</accession>
<dbReference type="PROSITE" id="PS50017">
    <property type="entry name" value="DEATH_DOMAIN"/>
    <property type="match status" value="1"/>
</dbReference>
<name>A0A2G8K037_STIJA</name>
<feature type="domain" description="Death" evidence="1">
    <location>
        <begin position="13"/>
        <end position="82"/>
    </location>
</feature>
<evidence type="ECO:0000313" key="3">
    <source>
        <dbReference type="Proteomes" id="UP000230750"/>
    </source>
</evidence>
<dbReference type="GO" id="GO:0007165">
    <property type="term" value="P:signal transduction"/>
    <property type="evidence" value="ECO:0007669"/>
    <property type="project" value="InterPro"/>
</dbReference>
<dbReference type="SUPFAM" id="SSF47986">
    <property type="entry name" value="DEATH domain"/>
    <property type="match status" value="1"/>
</dbReference>
<dbReference type="InterPro" id="IPR000488">
    <property type="entry name" value="Death_dom"/>
</dbReference>
<dbReference type="Gene3D" id="1.10.533.10">
    <property type="entry name" value="Death Domain, Fas"/>
    <property type="match status" value="1"/>
</dbReference>
<comment type="caution">
    <text evidence="2">The sequence shown here is derived from an EMBL/GenBank/DDBJ whole genome shotgun (WGS) entry which is preliminary data.</text>
</comment>
<sequence>MADYVPNGDQQIGRDILQNLARELTAEWKPLARKLGISEGALYNLEQDHTRNNQETKYQMLLAWRQNQGAGATRANLIEALRHPDVQRADLADSLKK</sequence>
<dbReference type="EMBL" id="MRZV01001028">
    <property type="protein sequence ID" value="PIK41329.1"/>
    <property type="molecule type" value="Genomic_DNA"/>
</dbReference>
<reference evidence="2 3" key="1">
    <citation type="journal article" date="2017" name="PLoS Biol.">
        <title>The sea cucumber genome provides insights into morphological evolution and visceral regeneration.</title>
        <authorList>
            <person name="Zhang X."/>
            <person name="Sun L."/>
            <person name="Yuan J."/>
            <person name="Sun Y."/>
            <person name="Gao Y."/>
            <person name="Zhang L."/>
            <person name="Li S."/>
            <person name="Dai H."/>
            <person name="Hamel J.F."/>
            <person name="Liu C."/>
            <person name="Yu Y."/>
            <person name="Liu S."/>
            <person name="Lin W."/>
            <person name="Guo K."/>
            <person name="Jin S."/>
            <person name="Xu P."/>
            <person name="Storey K.B."/>
            <person name="Huan P."/>
            <person name="Zhang T."/>
            <person name="Zhou Y."/>
            <person name="Zhang J."/>
            <person name="Lin C."/>
            <person name="Li X."/>
            <person name="Xing L."/>
            <person name="Huo D."/>
            <person name="Sun M."/>
            <person name="Wang L."/>
            <person name="Mercier A."/>
            <person name="Li F."/>
            <person name="Yang H."/>
            <person name="Xiang J."/>
        </authorList>
    </citation>
    <scope>NUCLEOTIDE SEQUENCE [LARGE SCALE GENOMIC DNA]</scope>
    <source>
        <strain evidence="2">Shaxun</strain>
        <tissue evidence="2">Muscle</tissue>
    </source>
</reference>
<organism evidence="2 3">
    <name type="scientific">Stichopus japonicus</name>
    <name type="common">Sea cucumber</name>
    <dbReference type="NCBI Taxonomy" id="307972"/>
    <lineage>
        <taxon>Eukaryota</taxon>
        <taxon>Metazoa</taxon>
        <taxon>Echinodermata</taxon>
        <taxon>Eleutherozoa</taxon>
        <taxon>Echinozoa</taxon>
        <taxon>Holothuroidea</taxon>
        <taxon>Aspidochirotacea</taxon>
        <taxon>Aspidochirotida</taxon>
        <taxon>Stichopodidae</taxon>
        <taxon>Apostichopus</taxon>
    </lineage>
</organism>
<dbReference type="AlphaFoldDB" id="A0A2G8K037"/>
<dbReference type="OrthoDB" id="100767at2759"/>
<evidence type="ECO:0000313" key="2">
    <source>
        <dbReference type="EMBL" id="PIK41329.1"/>
    </source>
</evidence>
<dbReference type="Pfam" id="PF00531">
    <property type="entry name" value="Death"/>
    <property type="match status" value="1"/>
</dbReference>
<keyword evidence="3" id="KW-1185">Reference proteome</keyword>
<proteinExistence type="predicted"/>
<dbReference type="Proteomes" id="UP000230750">
    <property type="component" value="Unassembled WGS sequence"/>
</dbReference>
<protein>
    <submittedName>
        <fullName evidence="2">Putative FAS-associated death domain protein-like</fullName>
    </submittedName>
</protein>
<dbReference type="SMART" id="SM00005">
    <property type="entry name" value="DEATH"/>
    <property type="match status" value="1"/>
</dbReference>
<evidence type="ECO:0000259" key="1">
    <source>
        <dbReference type="PROSITE" id="PS50017"/>
    </source>
</evidence>
<dbReference type="CDD" id="cd01670">
    <property type="entry name" value="Death"/>
    <property type="match status" value="1"/>
</dbReference>
<gene>
    <name evidence="2" type="ORF">BSL78_21807</name>
</gene>
<dbReference type="InterPro" id="IPR011029">
    <property type="entry name" value="DEATH-like_dom_sf"/>
</dbReference>